<keyword evidence="1" id="KW-0489">Methyltransferase</keyword>
<dbReference type="GO" id="GO:0032259">
    <property type="term" value="P:methylation"/>
    <property type="evidence" value="ECO:0007669"/>
    <property type="project" value="UniProtKB-KW"/>
</dbReference>
<dbReference type="AlphaFoldDB" id="F5YJ92"/>
<organism evidence="1 2">
    <name type="scientific">Treponema primitia (strain ATCC BAA-887 / DSM 12427 / ZAS-2)</name>
    <dbReference type="NCBI Taxonomy" id="545694"/>
    <lineage>
        <taxon>Bacteria</taxon>
        <taxon>Pseudomonadati</taxon>
        <taxon>Spirochaetota</taxon>
        <taxon>Spirochaetia</taxon>
        <taxon>Spirochaetales</taxon>
        <taxon>Treponemataceae</taxon>
        <taxon>Treponema</taxon>
    </lineage>
</organism>
<dbReference type="GO" id="GO:0008168">
    <property type="term" value="F:methyltransferase activity"/>
    <property type="evidence" value="ECO:0007669"/>
    <property type="project" value="UniProtKB-KW"/>
</dbReference>
<gene>
    <name evidence="1" type="ordered locus">TREPR_0803</name>
</gene>
<reference evidence="1 2" key="2">
    <citation type="journal article" date="2011" name="ISME J.">
        <title>RNA-seq reveals cooperative metabolic interactions between two termite-gut spirochete species in co-culture.</title>
        <authorList>
            <person name="Rosenthal A.Z."/>
            <person name="Matson E.G."/>
            <person name="Eldar A."/>
            <person name="Leadbetter J.R."/>
        </authorList>
    </citation>
    <scope>NUCLEOTIDE SEQUENCE [LARGE SCALE GENOMIC DNA]</scope>
    <source>
        <strain evidence="2">ATCC BAA-887 / DSM 12427 / ZAS-2</strain>
    </source>
</reference>
<dbReference type="EMBL" id="CP001843">
    <property type="protein sequence ID" value="AEF86507.1"/>
    <property type="molecule type" value="Genomic_DNA"/>
</dbReference>
<evidence type="ECO:0000313" key="1">
    <source>
        <dbReference type="EMBL" id="AEF86507.1"/>
    </source>
</evidence>
<dbReference type="HOGENOM" id="CLU_068669_2_1_12"/>
<dbReference type="eggNOG" id="COG2227">
    <property type="taxonomic scope" value="Bacteria"/>
</dbReference>
<dbReference type="InterPro" id="IPR029063">
    <property type="entry name" value="SAM-dependent_MTases_sf"/>
</dbReference>
<dbReference type="SUPFAM" id="SSF53335">
    <property type="entry name" value="S-adenosyl-L-methionine-dependent methyltransferases"/>
    <property type="match status" value="1"/>
</dbReference>
<sequence length="294" mass="32586">MTTILGRNRAVKTWSTPAGEEKSRTIPCALCGQNQFRPRLSCEGFSYVSCTHCGLVQMNPQPEQAEVTRRYRETNGNAYLSYETENEAAFLRLQELALQDAGLEELKKILPGRRVLDIGCATGALLEKLRGSGWETRGVEICTPSADYARQQRGLDVSELPLEENCYPGEEFDLLLASHLIEHLNDPASFVTEAHRLLSPGGRFMVTTPNIDGFQARLFRGRWRSAIFDHLYLFSVKTLQALLVKAGFTIEKIVTWGGLAAGIAPQPVKRLADRTAKRFGAGDVMLIRACKAGP</sequence>
<evidence type="ECO:0000313" key="2">
    <source>
        <dbReference type="Proteomes" id="UP000009223"/>
    </source>
</evidence>
<dbReference type="Pfam" id="PF13489">
    <property type="entry name" value="Methyltransf_23"/>
    <property type="match status" value="1"/>
</dbReference>
<dbReference type="STRING" id="545694.TREPR_0803"/>
<dbReference type="OrthoDB" id="9810247at2"/>
<dbReference type="Gene3D" id="3.40.50.150">
    <property type="entry name" value="Vaccinia Virus protein VP39"/>
    <property type="match status" value="1"/>
</dbReference>
<dbReference type="KEGG" id="tpi:TREPR_0803"/>
<accession>F5YJ92</accession>
<name>F5YJ92_TREPZ</name>
<protein>
    <submittedName>
        <fullName evidence="1">Methyltransferase type 12</fullName>
    </submittedName>
</protein>
<dbReference type="PANTHER" id="PTHR43861">
    <property type="entry name" value="TRANS-ACONITATE 2-METHYLTRANSFERASE-RELATED"/>
    <property type="match status" value="1"/>
</dbReference>
<dbReference type="CDD" id="cd02440">
    <property type="entry name" value="AdoMet_MTases"/>
    <property type="match status" value="1"/>
</dbReference>
<keyword evidence="1" id="KW-0808">Transferase</keyword>
<dbReference type="RefSeq" id="WP_015709240.1">
    <property type="nucleotide sequence ID" value="NC_015578.1"/>
</dbReference>
<dbReference type="Proteomes" id="UP000009223">
    <property type="component" value="Chromosome"/>
</dbReference>
<reference evidence="2" key="1">
    <citation type="submission" date="2009-12" db="EMBL/GenBank/DDBJ databases">
        <title>Complete sequence of Treponema primitia strain ZAS-2.</title>
        <authorList>
            <person name="Tetu S.G."/>
            <person name="Matson E."/>
            <person name="Ren Q."/>
            <person name="Seshadri R."/>
            <person name="Elbourne L."/>
            <person name="Hassan K.A."/>
            <person name="Durkin A."/>
            <person name="Radune D."/>
            <person name="Mohamoud Y."/>
            <person name="Shay R."/>
            <person name="Jin S."/>
            <person name="Zhang X."/>
            <person name="Lucey K."/>
            <person name="Ballor N.R."/>
            <person name="Ottesen E."/>
            <person name="Rosenthal R."/>
            <person name="Allen A."/>
            <person name="Leadbetter J.R."/>
            <person name="Paulsen I.T."/>
        </authorList>
    </citation>
    <scope>NUCLEOTIDE SEQUENCE [LARGE SCALE GENOMIC DNA]</scope>
    <source>
        <strain evidence="2">ATCC BAA-887 / DSM 12427 / ZAS-2</strain>
    </source>
</reference>
<keyword evidence="2" id="KW-1185">Reference proteome</keyword>
<proteinExistence type="predicted"/>